<feature type="compositionally biased region" description="Basic and acidic residues" evidence="1">
    <location>
        <begin position="43"/>
        <end position="52"/>
    </location>
</feature>
<accession>A0A657IVD5</accession>
<feature type="region of interest" description="Disordered" evidence="1">
    <location>
        <begin position="26"/>
        <end position="102"/>
    </location>
</feature>
<proteinExistence type="predicted"/>
<name>A0A657IVD5_9MICC</name>
<reference evidence="2 3" key="1">
    <citation type="submission" date="2016-04" db="EMBL/GenBank/DDBJ databases">
        <title>Identification of putative biosynthetic pathways for the production of bioactive secondary metabolites by the marine actinomycete Kocuria kristinae RUTW2-3.</title>
        <authorList>
            <person name="Waterworth S.C."/>
            <person name="Walmsley T.A."/>
            <person name="Matongo T."/>
            <person name="Davies-Coleman M.T."/>
            <person name="Dorrington R.A."/>
        </authorList>
    </citation>
    <scope>NUCLEOTIDE SEQUENCE [LARGE SCALE GENOMIC DNA]</scope>
    <source>
        <strain evidence="2 3">RUTW4-5</strain>
    </source>
</reference>
<feature type="compositionally biased region" description="Basic residues" evidence="1">
    <location>
        <begin position="75"/>
        <end position="87"/>
    </location>
</feature>
<protein>
    <submittedName>
        <fullName evidence="2">Uncharacterized protein</fullName>
    </submittedName>
</protein>
<dbReference type="Proteomes" id="UP000092021">
    <property type="component" value="Unassembled WGS sequence"/>
</dbReference>
<comment type="caution">
    <text evidence="2">The sequence shown here is derived from an EMBL/GenBank/DDBJ whole genome shotgun (WGS) entry which is preliminary data.</text>
</comment>
<dbReference type="EMBL" id="LWGZ01000781">
    <property type="protein sequence ID" value="OAX57320.1"/>
    <property type="molecule type" value="Genomic_DNA"/>
</dbReference>
<gene>
    <name evidence="2" type="ORF">A5N15_08810</name>
</gene>
<sequence length="102" mass="10918">MDELELAEALQVPAAEVAAALEQLARDYDGHPVPDDGGTLEHSTAENSHHDPTPSASVPRRLMPPSVRQATATARTRRGMLRVRRQARAPETAGSRSASRAA</sequence>
<evidence type="ECO:0000256" key="1">
    <source>
        <dbReference type="SAM" id="MobiDB-lite"/>
    </source>
</evidence>
<evidence type="ECO:0000313" key="2">
    <source>
        <dbReference type="EMBL" id="OAX57320.1"/>
    </source>
</evidence>
<organism evidence="2 3">
    <name type="scientific">Rothia kristinae</name>
    <dbReference type="NCBI Taxonomy" id="37923"/>
    <lineage>
        <taxon>Bacteria</taxon>
        <taxon>Bacillati</taxon>
        <taxon>Actinomycetota</taxon>
        <taxon>Actinomycetes</taxon>
        <taxon>Micrococcales</taxon>
        <taxon>Micrococcaceae</taxon>
        <taxon>Rothia</taxon>
    </lineage>
</organism>
<evidence type="ECO:0000313" key="3">
    <source>
        <dbReference type="Proteomes" id="UP000092021"/>
    </source>
</evidence>
<dbReference type="AlphaFoldDB" id="A0A657IVD5"/>